<dbReference type="InterPro" id="IPR010982">
    <property type="entry name" value="Lambda_DNA-bd_dom_sf"/>
</dbReference>
<dbReference type="EMBL" id="AYGX02000108">
    <property type="protein sequence ID" value="KRO26763.1"/>
    <property type="molecule type" value="Genomic_DNA"/>
</dbReference>
<dbReference type="Gene3D" id="1.10.260.40">
    <property type="entry name" value="lambda repressor-like DNA-binding domains"/>
    <property type="match status" value="1"/>
</dbReference>
<accession>A0A0R2NPV8</accession>
<keyword evidence="3" id="KW-1185">Reference proteome</keyword>
<reference evidence="2 3" key="1">
    <citation type="journal article" date="2015" name="Genome Announc.">
        <title>Expanding the biotechnology potential of lactobacilli through comparative genomics of 213 strains and associated genera.</title>
        <authorList>
            <person name="Sun Z."/>
            <person name="Harris H.M."/>
            <person name="McCann A."/>
            <person name="Guo C."/>
            <person name="Argimon S."/>
            <person name="Zhang W."/>
            <person name="Yang X."/>
            <person name="Jeffery I.B."/>
            <person name="Cooney J.C."/>
            <person name="Kagawa T.F."/>
            <person name="Liu W."/>
            <person name="Song Y."/>
            <person name="Salvetti E."/>
            <person name="Wrobel A."/>
            <person name="Rasinkangas P."/>
            <person name="Parkhill J."/>
            <person name="Rea M.C."/>
            <person name="O'Sullivan O."/>
            <person name="Ritari J."/>
            <person name="Douillard F.P."/>
            <person name="Paul Ross R."/>
            <person name="Yang R."/>
            <person name="Briner A.E."/>
            <person name="Felis G.E."/>
            <person name="de Vos W.M."/>
            <person name="Barrangou R."/>
            <person name="Klaenhammer T.R."/>
            <person name="Caufield P.W."/>
            <person name="Cui Y."/>
            <person name="Zhang H."/>
            <person name="O'Toole P.W."/>
        </authorList>
    </citation>
    <scope>NUCLEOTIDE SEQUENCE [LARGE SCALE GENOMIC DNA]</scope>
    <source>
        <strain evidence="2 3">DSM 21115</strain>
    </source>
</reference>
<gene>
    <name evidence="2" type="ORF">DY78_GL000650</name>
</gene>
<dbReference type="SUPFAM" id="SSF47413">
    <property type="entry name" value="lambda repressor-like DNA-binding domains"/>
    <property type="match status" value="1"/>
</dbReference>
<name>A0A0R2NPV8_9LACO</name>
<comment type="caution">
    <text evidence="2">The sequence shown here is derived from an EMBL/GenBank/DDBJ whole genome shotgun (WGS) entry which is preliminary data.</text>
</comment>
<dbReference type="Pfam" id="PF01381">
    <property type="entry name" value="HTH_3"/>
    <property type="match status" value="1"/>
</dbReference>
<dbReference type="Proteomes" id="UP000050920">
    <property type="component" value="Unassembled WGS sequence"/>
</dbReference>
<evidence type="ECO:0000313" key="3">
    <source>
        <dbReference type="Proteomes" id="UP000050920"/>
    </source>
</evidence>
<dbReference type="RefSeq" id="WP_024626256.1">
    <property type="nucleotide sequence ID" value="NZ_AYGX02000108.1"/>
</dbReference>
<dbReference type="GO" id="GO:0003677">
    <property type="term" value="F:DNA binding"/>
    <property type="evidence" value="ECO:0007669"/>
    <property type="project" value="InterPro"/>
</dbReference>
<dbReference type="PROSITE" id="PS50943">
    <property type="entry name" value="HTH_CROC1"/>
    <property type="match status" value="1"/>
</dbReference>
<evidence type="ECO:0000259" key="1">
    <source>
        <dbReference type="PROSITE" id="PS50943"/>
    </source>
</evidence>
<sequence>MTEKLTSLQLSAEQITAALQGDDSHVTTHVVSLKPVPDYDADAIKAIREKLGITQRVLAFYVAVSPRTVKSWEAGKR</sequence>
<evidence type="ECO:0000313" key="2">
    <source>
        <dbReference type="EMBL" id="KRO26763.1"/>
    </source>
</evidence>
<feature type="domain" description="HTH cro/C1-type" evidence="1">
    <location>
        <begin position="44"/>
        <end position="77"/>
    </location>
</feature>
<dbReference type="CDD" id="cd00093">
    <property type="entry name" value="HTH_XRE"/>
    <property type="match status" value="1"/>
</dbReference>
<proteinExistence type="predicted"/>
<organism evidence="2 3">
    <name type="scientific">Lactiplantibacillus fabifermentans DSM 21115</name>
    <dbReference type="NCBI Taxonomy" id="1413187"/>
    <lineage>
        <taxon>Bacteria</taxon>
        <taxon>Bacillati</taxon>
        <taxon>Bacillota</taxon>
        <taxon>Bacilli</taxon>
        <taxon>Lactobacillales</taxon>
        <taxon>Lactobacillaceae</taxon>
        <taxon>Lactiplantibacillus</taxon>
    </lineage>
</organism>
<dbReference type="AlphaFoldDB" id="A0A0R2NPV8"/>
<protein>
    <recommendedName>
        <fullName evidence="1">HTH cro/C1-type domain-containing protein</fullName>
    </recommendedName>
</protein>
<dbReference type="InterPro" id="IPR001387">
    <property type="entry name" value="Cro/C1-type_HTH"/>
</dbReference>